<reference evidence="6" key="1">
    <citation type="submission" date="2016-10" db="EMBL/GenBank/DDBJ databases">
        <authorList>
            <person name="Varghese N."/>
            <person name="Submissions S."/>
        </authorList>
    </citation>
    <scope>NUCLEOTIDE SEQUENCE [LARGE SCALE GENOMIC DNA]</scope>
    <source>
        <strain evidence="6">DSM 5918</strain>
    </source>
</reference>
<dbReference type="GO" id="GO:0016887">
    <property type="term" value="F:ATP hydrolysis activity"/>
    <property type="evidence" value="ECO:0007669"/>
    <property type="project" value="InterPro"/>
</dbReference>
<dbReference type="STRING" id="52560.SAMN04488082_10624"/>
<name>A0A1I3TNX0_9BACT</name>
<sequence length="219" mass="23029">MMNSGSLLTLRGVSHFFGSRLIFKGVSCELAPGSIMLVAGPNGAGKTTLLKIMAGLTPPRAGTVERTVKDRAMAFMGHQTFVYPALTALGNLEFWNSVYGRGLGDAALLGLLDRVGLKGFALESAGTFSRGMAQRLSLARVLLVEPALVFLDEPSTGLDTASQALLHAELEAARTRGAGIVWISHDLDRDLGRADTVLSLGGRGMSYFGPAHGFAPEGP</sequence>
<dbReference type="Proteomes" id="UP000198635">
    <property type="component" value="Unassembled WGS sequence"/>
</dbReference>
<keyword evidence="3" id="KW-0067">ATP-binding</keyword>
<dbReference type="SUPFAM" id="SSF52540">
    <property type="entry name" value="P-loop containing nucleoside triphosphate hydrolases"/>
    <property type="match status" value="1"/>
</dbReference>
<proteinExistence type="predicted"/>
<keyword evidence="6" id="KW-1185">Reference proteome</keyword>
<dbReference type="Pfam" id="PF00005">
    <property type="entry name" value="ABC_tran"/>
    <property type="match status" value="1"/>
</dbReference>
<dbReference type="PROSITE" id="PS50893">
    <property type="entry name" value="ABC_TRANSPORTER_2"/>
    <property type="match status" value="1"/>
</dbReference>
<evidence type="ECO:0000313" key="6">
    <source>
        <dbReference type="Proteomes" id="UP000198635"/>
    </source>
</evidence>
<dbReference type="SMART" id="SM00382">
    <property type="entry name" value="AAA"/>
    <property type="match status" value="1"/>
</dbReference>
<evidence type="ECO:0000256" key="1">
    <source>
        <dbReference type="ARBA" id="ARBA00022448"/>
    </source>
</evidence>
<dbReference type="EMBL" id="FORX01000006">
    <property type="protein sequence ID" value="SFJ72049.1"/>
    <property type="molecule type" value="Genomic_DNA"/>
</dbReference>
<protein>
    <submittedName>
        <fullName evidence="5">Heme exporter protein A</fullName>
    </submittedName>
</protein>
<dbReference type="GO" id="GO:0005524">
    <property type="term" value="F:ATP binding"/>
    <property type="evidence" value="ECO:0007669"/>
    <property type="project" value="UniProtKB-KW"/>
</dbReference>
<dbReference type="AlphaFoldDB" id="A0A1I3TNX0"/>
<dbReference type="OrthoDB" id="9809450at2"/>
<dbReference type="PANTHER" id="PTHR42939">
    <property type="entry name" value="ABC TRANSPORTER ATP-BINDING PROTEIN ALBC-RELATED"/>
    <property type="match status" value="1"/>
</dbReference>
<dbReference type="PANTHER" id="PTHR42939:SF1">
    <property type="entry name" value="ABC TRANSPORTER ATP-BINDING PROTEIN ALBC-RELATED"/>
    <property type="match status" value="1"/>
</dbReference>
<dbReference type="InterPro" id="IPR003439">
    <property type="entry name" value="ABC_transporter-like_ATP-bd"/>
</dbReference>
<gene>
    <name evidence="5" type="ORF">SAMN04488082_10624</name>
</gene>
<feature type="domain" description="ABC transporter" evidence="4">
    <location>
        <begin position="8"/>
        <end position="215"/>
    </location>
</feature>
<dbReference type="InterPro" id="IPR003593">
    <property type="entry name" value="AAA+_ATPase"/>
</dbReference>
<keyword evidence="2" id="KW-0547">Nucleotide-binding</keyword>
<evidence type="ECO:0000256" key="2">
    <source>
        <dbReference type="ARBA" id="ARBA00022741"/>
    </source>
</evidence>
<evidence type="ECO:0000259" key="4">
    <source>
        <dbReference type="PROSITE" id="PS50893"/>
    </source>
</evidence>
<dbReference type="InterPro" id="IPR027417">
    <property type="entry name" value="P-loop_NTPase"/>
</dbReference>
<accession>A0A1I3TNX0</accession>
<evidence type="ECO:0000256" key="3">
    <source>
        <dbReference type="ARBA" id="ARBA00022840"/>
    </source>
</evidence>
<evidence type="ECO:0000313" key="5">
    <source>
        <dbReference type="EMBL" id="SFJ72049.1"/>
    </source>
</evidence>
<keyword evidence="1" id="KW-0813">Transport</keyword>
<dbReference type="InterPro" id="IPR051782">
    <property type="entry name" value="ABC_Transporter_VariousFunc"/>
</dbReference>
<dbReference type="Gene3D" id="3.40.50.300">
    <property type="entry name" value="P-loop containing nucleotide triphosphate hydrolases"/>
    <property type="match status" value="1"/>
</dbReference>
<organism evidence="5 6">
    <name type="scientific">Desulfomicrobium apsheronum</name>
    <dbReference type="NCBI Taxonomy" id="52560"/>
    <lineage>
        <taxon>Bacteria</taxon>
        <taxon>Pseudomonadati</taxon>
        <taxon>Thermodesulfobacteriota</taxon>
        <taxon>Desulfovibrionia</taxon>
        <taxon>Desulfovibrionales</taxon>
        <taxon>Desulfomicrobiaceae</taxon>
        <taxon>Desulfomicrobium</taxon>
    </lineage>
</organism>
<dbReference type="RefSeq" id="WP_092373814.1">
    <property type="nucleotide sequence ID" value="NZ_FORX01000006.1"/>
</dbReference>